<dbReference type="EMBL" id="FWFP01000003">
    <property type="protein sequence ID" value="SLN29814.1"/>
    <property type="molecule type" value="Genomic_DNA"/>
</dbReference>
<proteinExistence type="predicted"/>
<organism evidence="4 5">
    <name type="scientific">Ruegeria meonggei</name>
    <dbReference type="NCBI Taxonomy" id="1446476"/>
    <lineage>
        <taxon>Bacteria</taxon>
        <taxon>Pseudomonadati</taxon>
        <taxon>Pseudomonadota</taxon>
        <taxon>Alphaproteobacteria</taxon>
        <taxon>Rhodobacterales</taxon>
        <taxon>Roseobacteraceae</taxon>
        <taxon>Ruegeria</taxon>
    </lineage>
</organism>
<gene>
    <name evidence="4" type="primary">xerC_1</name>
    <name evidence="4" type="ORF">RUM8411_01193</name>
</gene>
<dbReference type="GO" id="GO:0003677">
    <property type="term" value="F:DNA binding"/>
    <property type="evidence" value="ECO:0007669"/>
    <property type="project" value="InterPro"/>
</dbReference>
<keyword evidence="1" id="KW-0229">DNA integration</keyword>
<dbReference type="Proteomes" id="UP000193778">
    <property type="component" value="Unassembled WGS sequence"/>
</dbReference>
<dbReference type="InterPro" id="IPR050090">
    <property type="entry name" value="Tyrosine_recombinase_XerCD"/>
</dbReference>
<evidence type="ECO:0000313" key="4">
    <source>
        <dbReference type="EMBL" id="SLN29814.1"/>
    </source>
</evidence>
<protein>
    <submittedName>
        <fullName evidence="4">Tyrosine recombinase XerC</fullName>
    </submittedName>
</protein>
<reference evidence="5" key="1">
    <citation type="submission" date="2017-03" db="EMBL/GenBank/DDBJ databases">
        <authorList>
            <person name="Rodrigo-Torres L."/>
            <person name="Arahal R.D."/>
            <person name="Lucena T."/>
        </authorList>
    </citation>
    <scope>NUCLEOTIDE SEQUENCE [LARGE SCALE GENOMIC DNA]</scope>
    <source>
        <strain evidence="5">CECT 8411</strain>
    </source>
</reference>
<dbReference type="RefSeq" id="WP_085821753.1">
    <property type="nucleotide sequence ID" value="NZ_FWFP01000003.1"/>
</dbReference>
<sequence length="445" mass="49917">MALRMKISYVDAISETQWRFRRRWPKRVREIRGEDAYQKHIKARDGAAFQREYQFHLRNFDAIVEDTLRQHPEVDTRSATQKFIDAQRLAENYMAGVQGLDPDDSWTRGIVGHGLAARGEAPEVVAAVLNPDQEPPKPTLADMRDIYAKDNGLADDRKEMVRIDRTFGRLSDALRKSLDDVTIESIDRLTARAFKDHLLGLKKANGKPLALKSCQREMIIVAAAYRHAVRELEIPAGRDPFERLSWPKEQVSSLDKNVPLPDSVVDAVQMTLEGGRSKDLPDMWRVLKGTGMRLGEACGLRISDVDLKGETPSILITPNEINGIKNSNSDRYVPIASDSLRESLRARVEGRKGEEPLFHSYGRDGGPTAASAALMKAVRKNTDDKRMKVHGLRHRASDKLRDAGAPVEVRHGYLGHSAQSVAENTYGGRDARLREFARWGVKAGL</sequence>
<keyword evidence="5" id="KW-1185">Reference proteome</keyword>
<name>A0A1X6YSV4_9RHOB</name>
<dbReference type="AlphaFoldDB" id="A0A1X6YSV4"/>
<evidence type="ECO:0000256" key="1">
    <source>
        <dbReference type="ARBA" id="ARBA00022908"/>
    </source>
</evidence>
<dbReference type="PANTHER" id="PTHR30349">
    <property type="entry name" value="PHAGE INTEGRASE-RELATED"/>
    <property type="match status" value="1"/>
</dbReference>
<dbReference type="SUPFAM" id="SSF56349">
    <property type="entry name" value="DNA breaking-rejoining enzymes"/>
    <property type="match status" value="1"/>
</dbReference>
<dbReference type="InterPro" id="IPR013762">
    <property type="entry name" value="Integrase-like_cat_sf"/>
</dbReference>
<evidence type="ECO:0000256" key="2">
    <source>
        <dbReference type="ARBA" id="ARBA00023172"/>
    </source>
</evidence>
<dbReference type="PANTHER" id="PTHR30349:SF64">
    <property type="entry name" value="PROPHAGE INTEGRASE INTD-RELATED"/>
    <property type="match status" value="1"/>
</dbReference>
<dbReference type="OrthoDB" id="7222937at2"/>
<dbReference type="GO" id="GO:0006310">
    <property type="term" value="P:DNA recombination"/>
    <property type="evidence" value="ECO:0007669"/>
    <property type="project" value="UniProtKB-KW"/>
</dbReference>
<feature type="domain" description="Tyr recombinase" evidence="3">
    <location>
        <begin position="241"/>
        <end position="438"/>
    </location>
</feature>
<dbReference type="Pfam" id="PF00589">
    <property type="entry name" value="Phage_integrase"/>
    <property type="match status" value="1"/>
</dbReference>
<keyword evidence="2" id="KW-0233">DNA recombination</keyword>
<dbReference type="PROSITE" id="PS51898">
    <property type="entry name" value="TYR_RECOMBINASE"/>
    <property type="match status" value="1"/>
</dbReference>
<dbReference type="InterPro" id="IPR011010">
    <property type="entry name" value="DNA_brk_join_enz"/>
</dbReference>
<evidence type="ECO:0000313" key="5">
    <source>
        <dbReference type="Proteomes" id="UP000193778"/>
    </source>
</evidence>
<dbReference type="GO" id="GO:0015074">
    <property type="term" value="P:DNA integration"/>
    <property type="evidence" value="ECO:0007669"/>
    <property type="project" value="UniProtKB-KW"/>
</dbReference>
<accession>A0A1X6YSV4</accession>
<dbReference type="Gene3D" id="1.10.443.10">
    <property type="entry name" value="Intergrase catalytic core"/>
    <property type="match status" value="1"/>
</dbReference>
<evidence type="ECO:0000259" key="3">
    <source>
        <dbReference type="PROSITE" id="PS51898"/>
    </source>
</evidence>
<dbReference type="InterPro" id="IPR002104">
    <property type="entry name" value="Integrase_catalytic"/>
</dbReference>